<reference evidence="1" key="2">
    <citation type="journal article" date="2015" name="Fish Shellfish Immunol.">
        <title>Early steps in the European eel (Anguilla anguilla)-Vibrio vulnificus interaction in the gills: Role of the RtxA13 toxin.</title>
        <authorList>
            <person name="Callol A."/>
            <person name="Pajuelo D."/>
            <person name="Ebbesson L."/>
            <person name="Teles M."/>
            <person name="MacKenzie S."/>
            <person name="Amaro C."/>
        </authorList>
    </citation>
    <scope>NUCLEOTIDE SEQUENCE</scope>
</reference>
<dbReference type="EMBL" id="GBXM01068180">
    <property type="protein sequence ID" value="JAH40397.1"/>
    <property type="molecule type" value="Transcribed_RNA"/>
</dbReference>
<evidence type="ECO:0000313" key="1">
    <source>
        <dbReference type="EMBL" id="JAH40397.1"/>
    </source>
</evidence>
<proteinExistence type="predicted"/>
<dbReference type="AlphaFoldDB" id="A0A0E9SGN3"/>
<protein>
    <submittedName>
        <fullName evidence="1">Uncharacterized protein</fullName>
    </submittedName>
</protein>
<organism evidence="1">
    <name type="scientific">Anguilla anguilla</name>
    <name type="common">European freshwater eel</name>
    <name type="synonym">Muraena anguilla</name>
    <dbReference type="NCBI Taxonomy" id="7936"/>
    <lineage>
        <taxon>Eukaryota</taxon>
        <taxon>Metazoa</taxon>
        <taxon>Chordata</taxon>
        <taxon>Craniata</taxon>
        <taxon>Vertebrata</taxon>
        <taxon>Euteleostomi</taxon>
        <taxon>Actinopterygii</taxon>
        <taxon>Neopterygii</taxon>
        <taxon>Teleostei</taxon>
        <taxon>Anguilliformes</taxon>
        <taxon>Anguillidae</taxon>
        <taxon>Anguilla</taxon>
    </lineage>
</organism>
<sequence length="36" mass="4273">MHKPQTYHSNQPGFPNNFTKHKCNNPLKSLFTVRFL</sequence>
<reference evidence="1" key="1">
    <citation type="submission" date="2014-11" db="EMBL/GenBank/DDBJ databases">
        <authorList>
            <person name="Amaro Gonzalez C."/>
        </authorList>
    </citation>
    <scope>NUCLEOTIDE SEQUENCE</scope>
</reference>
<accession>A0A0E9SGN3</accession>
<name>A0A0E9SGN3_ANGAN</name>